<proteinExistence type="predicted"/>
<accession>A0AAI9UJT9</accession>
<reference evidence="2 3" key="1">
    <citation type="submission" date="2016-10" db="EMBL/GenBank/DDBJ databases">
        <title>The genome sequence of Colletotrichum fioriniae PJ7.</title>
        <authorList>
            <person name="Baroncelli R."/>
        </authorList>
    </citation>
    <scope>NUCLEOTIDE SEQUENCE [LARGE SCALE GENOMIC DNA]</scope>
    <source>
        <strain evidence="2">Col 31</strain>
    </source>
</reference>
<feature type="region of interest" description="Disordered" evidence="1">
    <location>
        <begin position="79"/>
        <end position="103"/>
    </location>
</feature>
<sequence>MVGFFFLPSSKVPFCVTTLGWGLAGGFTGLGVAARPAHLSQMGGFGRKGDRERTGRQGMAGRASGARCNVHGAMVVMGGGGGGRGAQEHRMKAATEEGNRRWG</sequence>
<feature type="compositionally biased region" description="Basic and acidic residues" evidence="1">
    <location>
        <begin position="86"/>
        <end position="103"/>
    </location>
</feature>
<name>A0AAI9UJT9_9PEZI</name>
<evidence type="ECO:0000256" key="1">
    <source>
        <dbReference type="SAM" id="MobiDB-lite"/>
    </source>
</evidence>
<dbReference type="Proteomes" id="UP001239795">
    <property type="component" value="Unassembled WGS sequence"/>
</dbReference>
<evidence type="ECO:0000313" key="2">
    <source>
        <dbReference type="EMBL" id="KAK1457828.1"/>
    </source>
</evidence>
<evidence type="ECO:0000313" key="3">
    <source>
        <dbReference type="Proteomes" id="UP001239795"/>
    </source>
</evidence>
<dbReference type="AlphaFoldDB" id="A0AAI9UJT9"/>
<gene>
    <name evidence="2" type="ORF">CMEL01_15811</name>
</gene>
<keyword evidence="3" id="KW-1185">Reference proteome</keyword>
<dbReference type="EMBL" id="MLGG01000015">
    <property type="protein sequence ID" value="KAK1457828.1"/>
    <property type="molecule type" value="Genomic_DNA"/>
</dbReference>
<protein>
    <submittedName>
        <fullName evidence="2">Uncharacterized protein</fullName>
    </submittedName>
</protein>
<organism evidence="2 3">
    <name type="scientific">Colletotrichum melonis</name>
    <dbReference type="NCBI Taxonomy" id="1209925"/>
    <lineage>
        <taxon>Eukaryota</taxon>
        <taxon>Fungi</taxon>
        <taxon>Dikarya</taxon>
        <taxon>Ascomycota</taxon>
        <taxon>Pezizomycotina</taxon>
        <taxon>Sordariomycetes</taxon>
        <taxon>Hypocreomycetidae</taxon>
        <taxon>Glomerellales</taxon>
        <taxon>Glomerellaceae</taxon>
        <taxon>Colletotrichum</taxon>
        <taxon>Colletotrichum acutatum species complex</taxon>
    </lineage>
</organism>
<comment type="caution">
    <text evidence="2">The sequence shown here is derived from an EMBL/GenBank/DDBJ whole genome shotgun (WGS) entry which is preliminary data.</text>
</comment>
<feature type="region of interest" description="Disordered" evidence="1">
    <location>
        <begin position="41"/>
        <end position="63"/>
    </location>
</feature>